<keyword evidence="3" id="KW-1185">Reference proteome</keyword>
<dbReference type="RefSeq" id="WP_243491725.1">
    <property type="nucleotide sequence ID" value="NZ_CP063361.1"/>
</dbReference>
<name>A0ABY4AD68_9BURK</name>
<dbReference type="InterPro" id="IPR013766">
    <property type="entry name" value="Thioredoxin_domain"/>
</dbReference>
<dbReference type="Gene3D" id="3.40.30.10">
    <property type="entry name" value="Glutaredoxin"/>
    <property type="match status" value="1"/>
</dbReference>
<sequence length="133" mass="15075">MNEMLDPWGDASTLAGRLQSPHSRLLVVIGAEAWCTRCRHIRPAFDFAASQAADKDTWLWLDIEDHAEFLGDYQPDNLPMLFIYQGKNLEHSTFLENAAALHTASQLTWANENDRPADPGIRARLLLEDWAVE</sequence>
<dbReference type="SUPFAM" id="SSF52833">
    <property type="entry name" value="Thioredoxin-like"/>
    <property type="match status" value="1"/>
</dbReference>
<proteinExistence type="predicted"/>
<dbReference type="CDD" id="cd02947">
    <property type="entry name" value="TRX_family"/>
    <property type="match status" value="1"/>
</dbReference>
<evidence type="ECO:0000259" key="1">
    <source>
        <dbReference type="Pfam" id="PF00085"/>
    </source>
</evidence>
<dbReference type="Proteomes" id="UP000831532">
    <property type="component" value="Chromosome"/>
</dbReference>
<dbReference type="EMBL" id="CP063361">
    <property type="protein sequence ID" value="UOD30518.1"/>
    <property type="molecule type" value="Genomic_DNA"/>
</dbReference>
<gene>
    <name evidence="2" type="ORF">INH39_01845</name>
</gene>
<evidence type="ECO:0000313" key="3">
    <source>
        <dbReference type="Proteomes" id="UP000831532"/>
    </source>
</evidence>
<evidence type="ECO:0000313" key="2">
    <source>
        <dbReference type="EMBL" id="UOD30518.1"/>
    </source>
</evidence>
<organism evidence="2 3">
    <name type="scientific">Massilia violaceinigra</name>
    <dbReference type="NCBI Taxonomy" id="2045208"/>
    <lineage>
        <taxon>Bacteria</taxon>
        <taxon>Pseudomonadati</taxon>
        <taxon>Pseudomonadota</taxon>
        <taxon>Betaproteobacteria</taxon>
        <taxon>Burkholderiales</taxon>
        <taxon>Oxalobacteraceae</taxon>
        <taxon>Telluria group</taxon>
        <taxon>Massilia</taxon>
    </lineage>
</organism>
<dbReference type="InterPro" id="IPR036249">
    <property type="entry name" value="Thioredoxin-like_sf"/>
</dbReference>
<protein>
    <submittedName>
        <fullName evidence="2">Thioredoxin family protein</fullName>
    </submittedName>
</protein>
<dbReference type="Pfam" id="PF00085">
    <property type="entry name" value="Thioredoxin"/>
    <property type="match status" value="1"/>
</dbReference>
<feature type="domain" description="Thioredoxin" evidence="1">
    <location>
        <begin position="19"/>
        <end position="91"/>
    </location>
</feature>
<reference evidence="2 3" key="1">
    <citation type="submission" date="2020-10" db="EMBL/GenBank/DDBJ databases">
        <title>Genome analysis of Massilia species.</title>
        <authorList>
            <person name="Jung D.-H."/>
        </authorList>
    </citation>
    <scope>NUCLEOTIDE SEQUENCE [LARGE SCALE GENOMIC DNA]</scope>
    <source>
        <strain evidence="3">sipir</strain>
    </source>
</reference>
<accession>A0ABY4AD68</accession>